<dbReference type="PRINTS" id="PR00261">
    <property type="entry name" value="LDLRECEPTOR"/>
</dbReference>
<dbReference type="EMBL" id="CAJOBC010044452">
    <property type="protein sequence ID" value="CAF4155441.1"/>
    <property type="molecule type" value="Genomic_DNA"/>
</dbReference>
<keyword evidence="3" id="KW-0677">Repeat</keyword>
<dbReference type="InterPro" id="IPR036055">
    <property type="entry name" value="LDL_receptor-like_sf"/>
</dbReference>
<feature type="disulfide bond" evidence="7">
    <location>
        <begin position="142"/>
        <end position="160"/>
    </location>
</feature>
<gene>
    <name evidence="9" type="ORF">GPM918_LOCUS29174</name>
    <name evidence="8" type="ORF">OVA965_LOCUS23560</name>
    <name evidence="11" type="ORF">SRO942_LOCUS29730</name>
    <name evidence="10" type="ORF">TMI583_LOCUS24278</name>
</gene>
<dbReference type="GO" id="GO:0005886">
    <property type="term" value="C:plasma membrane"/>
    <property type="evidence" value="ECO:0007669"/>
    <property type="project" value="TreeGrafter"/>
</dbReference>
<dbReference type="InterPro" id="IPR002172">
    <property type="entry name" value="LDrepeatLR_classA_rpt"/>
</dbReference>
<comment type="caution">
    <text evidence="7">Lacks conserved residue(s) required for the propagation of feature annotation.</text>
</comment>
<dbReference type="OrthoDB" id="2019384at2759"/>
<accession>A0A815EPA6</accession>
<dbReference type="SMART" id="SM00192">
    <property type="entry name" value="LDLa"/>
    <property type="match status" value="1"/>
</dbReference>
<evidence type="ECO:0000256" key="5">
    <source>
        <dbReference type="ARBA" id="ARBA00023136"/>
    </source>
</evidence>
<evidence type="ECO:0000256" key="2">
    <source>
        <dbReference type="ARBA" id="ARBA00022692"/>
    </source>
</evidence>
<feature type="disulfide bond" evidence="7">
    <location>
        <begin position="135"/>
        <end position="147"/>
    </location>
</feature>
<keyword evidence="5" id="KW-0472">Membrane</keyword>
<dbReference type="SUPFAM" id="SSF57424">
    <property type="entry name" value="LDL receptor-like module"/>
    <property type="match status" value="1"/>
</dbReference>
<comment type="caution">
    <text evidence="9">The sequence shown here is derived from an EMBL/GenBank/DDBJ whole genome shotgun (WGS) entry which is preliminary data.</text>
</comment>
<dbReference type="InterPro" id="IPR050685">
    <property type="entry name" value="LDLR"/>
</dbReference>
<dbReference type="EMBL" id="CAJNOQ010013115">
    <property type="protein sequence ID" value="CAF1314789.1"/>
    <property type="molecule type" value="Genomic_DNA"/>
</dbReference>
<evidence type="ECO:0000313" key="9">
    <source>
        <dbReference type="EMBL" id="CAF1314789.1"/>
    </source>
</evidence>
<dbReference type="Proteomes" id="UP000677228">
    <property type="component" value="Unassembled WGS sequence"/>
</dbReference>
<reference evidence="9" key="1">
    <citation type="submission" date="2021-02" db="EMBL/GenBank/DDBJ databases">
        <authorList>
            <person name="Nowell W R."/>
        </authorList>
    </citation>
    <scope>NUCLEOTIDE SEQUENCE</scope>
</reference>
<evidence type="ECO:0000313" key="12">
    <source>
        <dbReference type="Proteomes" id="UP000663829"/>
    </source>
</evidence>
<dbReference type="Pfam" id="PF00057">
    <property type="entry name" value="Ldl_recept_a"/>
    <property type="match status" value="1"/>
</dbReference>
<dbReference type="Proteomes" id="UP000681722">
    <property type="component" value="Unassembled WGS sequence"/>
</dbReference>
<keyword evidence="2" id="KW-0812">Transmembrane</keyword>
<evidence type="ECO:0000256" key="6">
    <source>
        <dbReference type="ARBA" id="ARBA00023157"/>
    </source>
</evidence>
<evidence type="ECO:0000256" key="7">
    <source>
        <dbReference type="PROSITE-ProRule" id="PRU00124"/>
    </source>
</evidence>
<dbReference type="PANTHER" id="PTHR24270">
    <property type="entry name" value="LOW-DENSITY LIPOPROTEIN RECEPTOR-RELATED"/>
    <property type="match status" value="1"/>
</dbReference>
<keyword evidence="4" id="KW-1133">Transmembrane helix</keyword>
<organism evidence="9 12">
    <name type="scientific">Didymodactylos carnosus</name>
    <dbReference type="NCBI Taxonomy" id="1234261"/>
    <lineage>
        <taxon>Eukaryota</taxon>
        <taxon>Metazoa</taxon>
        <taxon>Spiralia</taxon>
        <taxon>Gnathifera</taxon>
        <taxon>Rotifera</taxon>
        <taxon>Eurotatoria</taxon>
        <taxon>Bdelloidea</taxon>
        <taxon>Philodinida</taxon>
        <taxon>Philodinidae</taxon>
        <taxon>Didymodactylos</taxon>
    </lineage>
</organism>
<keyword evidence="12" id="KW-1185">Reference proteome</keyword>
<evidence type="ECO:0000313" key="11">
    <source>
        <dbReference type="EMBL" id="CAF4155441.1"/>
    </source>
</evidence>
<dbReference type="AlphaFoldDB" id="A0A815EPA6"/>
<dbReference type="EMBL" id="CAJNOK010013794">
    <property type="protein sequence ID" value="CAF1192120.1"/>
    <property type="molecule type" value="Genomic_DNA"/>
</dbReference>
<dbReference type="PROSITE" id="PS50068">
    <property type="entry name" value="LDLRA_2"/>
    <property type="match status" value="1"/>
</dbReference>
<dbReference type="Proteomes" id="UP000663829">
    <property type="component" value="Unassembled WGS sequence"/>
</dbReference>
<evidence type="ECO:0000256" key="4">
    <source>
        <dbReference type="ARBA" id="ARBA00022989"/>
    </source>
</evidence>
<comment type="subcellular location">
    <subcellularLocation>
        <location evidence="1">Membrane</location>
        <topology evidence="1">Single-pass membrane protein</topology>
    </subcellularLocation>
</comment>
<keyword evidence="6 7" id="KW-1015">Disulfide bond</keyword>
<dbReference type="GO" id="GO:0016192">
    <property type="term" value="P:vesicle-mediated transport"/>
    <property type="evidence" value="ECO:0007669"/>
    <property type="project" value="UniProtKB-ARBA"/>
</dbReference>
<dbReference type="EMBL" id="CAJOBA010035321">
    <property type="protein sequence ID" value="CAF4002475.1"/>
    <property type="molecule type" value="Genomic_DNA"/>
</dbReference>
<evidence type="ECO:0000256" key="3">
    <source>
        <dbReference type="ARBA" id="ARBA00022737"/>
    </source>
</evidence>
<dbReference type="Gene3D" id="4.10.400.10">
    <property type="entry name" value="Low-density Lipoprotein Receptor"/>
    <property type="match status" value="2"/>
</dbReference>
<name>A0A815EPA6_9BILA</name>
<proteinExistence type="predicted"/>
<evidence type="ECO:0000256" key="1">
    <source>
        <dbReference type="ARBA" id="ARBA00004167"/>
    </source>
</evidence>
<dbReference type="CDD" id="cd00112">
    <property type="entry name" value="LDLa"/>
    <property type="match status" value="1"/>
</dbReference>
<sequence length="225" mass="26293">MFSFLVIEHTLDQNRSYKDCIIAPDIDTDIDDHLFYCLRRDDLFGESPSNRCYADVQITFKELSASNISTCDLLQWHVPVDLADFYGAILSNDSDNDIGNHSERCLDYRDICDGEFDTINGEDEFYCDQIETNICANNQFRCWNGLCIDHQFLFDGQGDCTDLSDEQNLLIHHKHVNFQACYKQASFDCDEHWCGRKMISCGDGECIPWSQRFWNEYDCHNYYTH</sequence>
<protein>
    <submittedName>
        <fullName evidence="9">Uncharacterized protein</fullName>
    </submittedName>
</protein>
<evidence type="ECO:0000313" key="10">
    <source>
        <dbReference type="EMBL" id="CAF4002475.1"/>
    </source>
</evidence>
<evidence type="ECO:0000313" key="8">
    <source>
        <dbReference type="EMBL" id="CAF1192120.1"/>
    </source>
</evidence>
<dbReference type="Proteomes" id="UP000682733">
    <property type="component" value="Unassembled WGS sequence"/>
</dbReference>